<sequence>MPLTEVEKLQRDNYYLQMQVDVLKKLKALRENPPSANSPI</sequence>
<evidence type="ECO:0000313" key="2">
    <source>
        <dbReference type="Proteomes" id="UP000004218"/>
    </source>
</evidence>
<accession>E0DHK3</accession>
<keyword evidence="2" id="KW-1185">Reference proteome</keyword>
<name>E0DHK3_9CORY</name>
<comment type="caution">
    <text evidence="1">The sequence shown here is derived from an EMBL/GenBank/DDBJ whole genome shotgun (WGS) entry which is preliminary data.</text>
</comment>
<proteinExistence type="predicted"/>
<gene>
    <name evidence="1" type="ORF">HMPREF0299_5157</name>
</gene>
<dbReference type="AlphaFoldDB" id="E0DHK3"/>
<evidence type="ECO:0000313" key="1">
    <source>
        <dbReference type="EMBL" id="EFM48376.1"/>
    </source>
</evidence>
<dbReference type="Proteomes" id="UP000004218">
    <property type="component" value="Unassembled WGS sequence"/>
</dbReference>
<dbReference type="EMBL" id="ACSH02000006">
    <property type="protein sequence ID" value="EFM48376.1"/>
    <property type="molecule type" value="Genomic_DNA"/>
</dbReference>
<protein>
    <submittedName>
        <fullName evidence="1">Uncharacterized protein</fullName>
    </submittedName>
</protein>
<organism evidence="1 2">
    <name type="scientific">Corynebacterium matruchotii ATCC 14266</name>
    <dbReference type="NCBI Taxonomy" id="553207"/>
    <lineage>
        <taxon>Bacteria</taxon>
        <taxon>Bacillati</taxon>
        <taxon>Actinomycetota</taxon>
        <taxon>Actinomycetes</taxon>
        <taxon>Mycobacteriales</taxon>
        <taxon>Corynebacteriaceae</taxon>
        <taxon>Corynebacterium</taxon>
    </lineage>
</organism>
<reference evidence="1" key="1">
    <citation type="submission" date="2010-08" db="EMBL/GenBank/DDBJ databases">
        <authorList>
            <person name="Harkins D.M."/>
            <person name="Madupu R."/>
            <person name="Durkin A.S."/>
            <person name="Torralba M."/>
            <person name="Methe B."/>
            <person name="Sutton G.G."/>
            <person name="Nelson K.E."/>
        </authorList>
    </citation>
    <scope>NUCLEOTIDE SEQUENCE [LARGE SCALE GENOMIC DNA]</scope>
    <source>
        <strain evidence="1">ATCC 14266</strain>
    </source>
</reference>